<feature type="transmembrane region" description="Helical" evidence="1">
    <location>
        <begin position="138"/>
        <end position="155"/>
    </location>
</feature>
<dbReference type="Gene3D" id="3.80.10.10">
    <property type="entry name" value="Ribonuclease Inhibitor"/>
    <property type="match status" value="1"/>
</dbReference>
<organism evidence="4 5">
    <name type="scientific">Niabella drilacis (strain DSM 25811 / CCM 8410 / CCUG 62505 / LMG 26954 / E90)</name>
    <dbReference type="NCBI Taxonomy" id="1285928"/>
    <lineage>
        <taxon>Bacteria</taxon>
        <taxon>Pseudomonadati</taxon>
        <taxon>Bacteroidota</taxon>
        <taxon>Chitinophagia</taxon>
        <taxon>Chitinophagales</taxon>
        <taxon>Chitinophagaceae</taxon>
        <taxon>Niabella</taxon>
    </lineage>
</organism>
<feature type="domain" description="Cytochrome C Planctomycete-type" evidence="2">
    <location>
        <begin position="201"/>
        <end position="260"/>
    </location>
</feature>
<dbReference type="EMBL" id="FMZO01000009">
    <property type="protein sequence ID" value="SDD45354.1"/>
    <property type="molecule type" value="Genomic_DNA"/>
</dbReference>
<dbReference type="Proteomes" id="UP000198757">
    <property type="component" value="Unassembled WGS sequence"/>
</dbReference>
<feature type="transmembrane region" description="Helical" evidence="1">
    <location>
        <begin position="111"/>
        <end position="129"/>
    </location>
</feature>
<sequence>MKQLKWQEILFNGCIALNSLLLFLLFFDHYLRVPAYIQVLGRAHPLALHFPIVLLLAAFLLEVLLRSSRQQPLKPLADTLLLAASFATVIAALMGLLLSKEEGYDADAISMHKWMGAACSFLSLGWYTFRNRIREHRGAIMATGLSCCIVLLIAGHKGATITHGNDFLLAPVMNKDTGPSVPLEDAVIYAHLIQPILENKCMGCHNRNKAKGALVMETSQLLLKGGKNGKPWDTTAADLGLLMQRIHLPSDNKEHMPPKGKPQLTEDETRILYLWIKDGASFTKKVTDLPGNDSLRTLAASFFKSNDTDTYDFAAADESVITGLNTEYRVITPLAQGSPALDVNFYGAARFKSGQLKDLEKVKNNIISLQLSRMPVTDEDLKTIGTFSNLKTLNLSFTTVKGEGLRYLAGLQHLKQLSLSGTAIQPGQLVALAPLKALRTVQIWNTSFTAKDLAVLKNRFPKTAFDIGYKGDTVVAKLSTPVFKTEQRIFKNNLFLEIKNPVKSAVTRYTLDGSEPDSLTSPIYQQPVNIDKAATVKARSYLPGWITSDLVAASFYKSSIQPDSIQLITAPEKEYQARAQEGKAFIDGQLGKENFGTKEWVGYKEPFEALLFFKQAATLSSVTFGSLVSAGSYIMPAHELQVWGGPTPQSLKLLGRVQPSQPVAMVPAYTTGYECRFAAQPVQVIKLIAKPVSSLPSWHAGKGQKAWVFLDEILLN</sequence>
<keyword evidence="1" id="KW-0812">Transmembrane</keyword>
<dbReference type="Pfam" id="PF09990">
    <property type="entry name" value="DUF2231"/>
    <property type="match status" value="1"/>
</dbReference>
<feature type="transmembrane region" description="Helical" evidence="1">
    <location>
        <begin position="77"/>
        <end position="99"/>
    </location>
</feature>
<dbReference type="InterPro" id="IPR011429">
    <property type="entry name" value="Cyt_c_Planctomycete-type"/>
</dbReference>
<keyword evidence="5" id="KW-1185">Reference proteome</keyword>
<evidence type="ECO:0000259" key="3">
    <source>
        <dbReference type="Pfam" id="PF09990"/>
    </source>
</evidence>
<dbReference type="PANTHER" id="PTHR35889:SF3">
    <property type="entry name" value="F-BOX DOMAIN-CONTAINING PROTEIN"/>
    <property type="match status" value="1"/>
</dbReference>
<dbReference type="PANTHER" id="PTHR35889">
    <property type="entry name" value="CYCLOINULO-OLIGOSACCHARIDE FRUCTANOTRANSFERASE-RELATED"/>
    <property type="match status" value="1"/>
</dbReference>
<feature type="domain" description="DUF2231" evidence="3">
    <location>
        <begin position="44"/>
        <end position="160"/>
    </location>
</feature>
<keyword evidence="1" id="KW-1133">Transmembrane helix</keyword>
<dbReference type="Pfam" id="PF13287">
    <property type="entry name" value="Fn3_assoc"/>
    <property type="match status" value="1"/>
</dbReference>
<evidence type="ECO:0000259" key="2">
    <source>
        <dbReference type="Pfam" id="PF07635"/>
    </source>
</evidence>
<dbReference type="STRING" id="1285928.SAMN04487894_109104"/>
<dbReference type="InterPro" id="IPR036909">
    <property type="entry name" value="Cyt_c-like_dom_sf"/>
</dbReference>
<accession>A0A1G6UVQ7</accession>
<dbReference type="RefSeq" id="WP_090391244.1">
    <property type="nucleotide sequence ID" value="NZ_FMZO01000009.1"/>
</dbReference>
<dbReference type="AlphaFoldDB" id="A0A1G6UVQ7"/>
<proteinExistence type="predicted"/>
<dbReference type="InterPro" id="IPR019251">
    <property type="entry name" value="DUF2231_TM"/>
</dbReference>
<dbReference type="InterPro" id="IPR032675">
    <property type="entry name" value="LRR_dom_sf"/>
</dbReference>
<feature type="transmembrane region" description="Helical" evidence="1">
    <location>
        <begin position="9"/>
        <end position="27"/>
    </location>
</feature>
<evidence type="ECO:0000313" key="4">
    <source>
        <dbReference type="EMBL" id="SDD45354.1"/>
    </source>
</evidence>
<evidence type="ECO:0000256" key="1">
    <source>
        <dbReference type="SAM" id="Phobius"/>
    </source>
</evidence>
<feature type="transmembrane region" description="Helical" evidence="1">
    <location>
        <begin position="47"/>
        <end position="65"/>
    </location>
</feature>
<dbReference type="InterPro" id="IPR026876">
    <property type="entry name" value="Fn3_assoc_repeat"/>
</dbReference>
<name>A0A1G6UVQ7_NIADE</name>
<dbReference type="GO" id="GO:0020037">
    <property type="term" value="F:heme binding"/>
    <property type="evidence" value="ECO:0007669"/>
    <property type="project" value="InterPro"/>
</dbReference>
<gene>
    <name evidence="4" type="ORF">SAMN04487894_109104</name>
</gene>
<keyword evidence="1" id="KW-0472">Membrane</keyword>
<reference evidence="5" key="1">
    <citation type="submission" date="2016-10" db="EMBL/GenBank/DDBJ databases">
        <authorList>
            <person name="Varghese N."/>
            <person name="Submissions S."/>
        </authorList>
    </citation>
    <scope>NUCLEOTIDE SEQUENCE [LARGE SCALE GENOMIC DNA]</scope>
    <source>
        <strain evidence="5">DSM 25811 / CCM 8410 / LMG 26954 / E90</strain>
    </source>
</reference>
<dbReference type="Pfam" id="PF07635">
    <property type="entry name" value="PSCyt1"/>
    <property type="match status" value="1"/>
</dbReference>
<dbReference type="GO" id="GO:0009055">
    <property type="term" value="F:electron transfer activity"/>
    <property type="evidence" value="ECO:0007669"/>
    <property type="project" value="InterPro"/>
</dbReference>
<dbReference type="OrthoDB" id="713772at2"/>
<protein>
    <submittedName>
        <fullName evidence="4">Uncharacterized membrane protein</fullName>
    </submittedName>
</protein>
<evidence type="ECO:0000313" key="5">
    <source>
        <dbReference type="Proteomes" id="UP000198757"/>
    </source>
</evidence>
<dbReference type="SUPFAM" id="SSF52047">
    <property type="entry name" value="RNI-like"/>
    <property type="match status" value="1"/>
</dbReference>
<dbReference type="SUPFAM" id="SSF46626">
    <property type="entry name" value="Cytochrome c"/>
    <property type="match status" value="1"/>
</dbReference>